<dbReference type="PANTHER" id="PTHR28664:SF4">
    <property type="entry name" value="TIGHT JUNCTION-ASSOCIATED PROTEIN 1"/>
    <property type="match status" value="1"/>
</dbReference>
<gene>
    <name evidence="6" type="primary">Tjap1</name>
    <name evidence="6" type="ORF">Bhyg_17264</name>
</gene>
<organism evidence="6 7">
    <name type="scientific">Pseudolycoriella hygida</name>
    <dbReference type="NCBI Taxonomy" id="35572"/>
    <lineage>
        <taxon>Eukaryota</taxon>
        <taxon>Metazoa</taxon>
        <taxon>Ecdysozoa</taxon>
        <taxon>Arthropoda</taxon>
        <taxon>Hexapoda</taxon>
        <taxon>Insecta</taxon>
        <taxon>Pterygota</taxon>
        <taxon>Neoptera</taxon>
        <taxon>Endopterygota</taxon>
        <taxon>Diptera</taxon>
        <taxon>Nematocera</taxon>
        <taxon>Sciaroidea</taxon>
        <taxon>Sciaridae</taxon>
        <taxon>Pseudolycoriella</taxon>
    </lineage>
</organism>
<evidence type="ECO:0000256" key="4">
    <source>
        <dbReference type="SAM" id="Coils"/>
    </source>
</evidence>
<evidence type="ECO:0000256" key="1">
    <source>
        <dbReference type="ARBA" id="ARBA00004170"/>
    </source>
</evidence>
<evidence type="ECO:0000256" key="3">
    <source>
        <dbReference type="ARBA" id="ARBA00023136"/>
    </source>
</evidence>
<evidence type="ECO:0000313" key="7">
    <source>
        <dbReference type="Proteomes" id="UP001151699"/>
    </source>
</evidence>
<dbReference type="GO" id="GO:0016020">
    <property type="term" value="C:membrane"/>
    <property type="evidence" value="ECO:0007669"/>
    <property type="project" value="UniProtKB-SubCell"/>
</dbReference>
<evidence type="ECO:0000256" key="5">
    <source>
        <dbReference type="SAM" id="MobiDB-lite"/>
    </source>
</evidence>
<comment type="caution">
    <text evidence="6">The sequence shown here is derived from an EMBL/GenBank/DDBJ whole genome shotgun (WGS) entry which is preliminary data.</text>
</comment>
<proteinExistence type="predicted"/>
<feature type="coiled-coil region" evidence="4">
    <location>
        <begin position="13"/>
        <end position="128"/>
    </location>
</feature>
<comment type="subcellular location">
    <subcellularLocation>
        <location evidence="1">Membrane</location>
        <topology evidence="1">Peripheral membrane protein</topology>
    </subcellularLocation>
</comment>
<feature type="compositionally biased region" description="Polar residues" evidence="5">
    <location>
        <begin position="377"/>
        <end position="404"/>
    </location>
</feature>
<feature type="region of interest" description="Disordered" evidence="5">
    <location>
        <begin position="377"/>
        <end position="433"/>
    </location>
</feature>
<reference evidence="6" key="1">
    <citation type="submission" date="2022-07" db="EMBL/GenBank/DDBJ databases">
        <authorList>
            <person name="Trinca V."/>
            <person name="Uliana J.V.C."/>
            <person name="Torres T.T."/>
            <person name="Ward R.J."/>
            <person name="Monesi N."/>
        </authorList>
    </citation>
    <scope>NUCLEOTIDE SEQUENCE</scope>
    <source>
        <strain evidence="6">HSMRA1968</strain>
        <tissue evidence="6">Whole embryos</tissue>
    </source>
</reference>
<feature type="compositionally biased region" description="Low complexity" evidence="5">
    <location>
        <begin position="415"/>
        <end position="432"/>
    </location>
</feature>
<dbReference type="PANTHER" id="PTHR28664">
    <property type="entry name" value="TIGHT JUNCTION-ASSOCIATED PROTEIN 1"/>
    <property type="match status" value="1"/>
</dbReference>
<dbReference type="EMBL" id="WJQU01002877">
    <property type="protein sequence ID" value="KAJ6629741.1"/>
    <property type="molecule type" value="Genomic_DNA"/>
</dbReference>
<protein>
    <submittedName>
        <fullName evidence="6">Tight junction-associated protein 1</fullName>
    </submittedName>
</protein>
<keyword evidence="7" id="KW-1185">Reference proteome</keyword>
<dbReference type="InterPro" id="IPR043441">
    <property type="entry name" value="Tjap1/BEGAIN"/>
</dbReference>
<sequence>MSINCDVHLQVEIEKLKQALLEKQSELISMETACLRESDRQVELEDSIIAWQDKYDRLYESHKRVQKVNQNLEDKLLKLVDRNSGERAQLTSDVATLSVRLAQANYNIATLQREIERYKTDMSLAIQLLQCKPDSFVSQKVISLPSEIQSKVAQYMRLETTSHSDSEGSVSNFGVATSGSYRVLPASDSPPPLCPFPPTAMVYSMRGHDQSTEPDQQMISPSVMARYLEEELKSSDIKHCDTCLCVRRDMTVLAHTSVQSYTVGTQTLLQGDANNALCLRCNNNLNSPSRTNSPYIMKLVKSSDSVISETKSSVSGSNDNDKLFIPAKKDDLTVNPILGHHRLCDRPPKILNSDECDDLLPYHPPKLLQTLTAPVQKKSPTQLKSSETFPTHSNYTNASRNGCNKSERMGNDTGSTNSLWSKSSSNANNNSSIDGARIFETFNRNLIKSIKADNPKISGPRLCAMRIQNGSSNILLDNIDSETSPIIYTRRPRSLDDELDDTKDVITPNHCDIPIKSTNVSMVMTHSQPSPVDQSLKTNKTDLLTDISVVSSNIPMKNDLFISNATQDNNLIDHIATARHHHHLDQLENEAISSKSLNKSNAQSTELDMQDSAFLRRQQLTRVAEWVQNNQLKNIEAISSPSSNAASIDSGYKIKNVNNGNSVSDDVKHIESNVAQINNNLINLTEHINGIDRLSNVSVTTKQSNIPSVHKNQNAQLDLAQMEYNVKQFLLKQNEWSNSKRAAGGGDEPLGENAGNCAHFASDLTLTNKNPHRTETNL</sequence>
<dbReference type="OrthoDB" id="10068192at2759"/>
<dbReference type="Proteomes" id="UP001151699">
    <property type="component" value="Unassembled WGS sequence"/>
</dbReference>
<keyword evidence="3" id="KW-0472">Membrane</keyword>
<name>A0A9Q0MJ01_9DIPT</name>
<accession>A0A9Q0MJ01</accession>
<keyword evidence="4" id="KW-0175">Coiled coil</keyword>
<dbReference type="AlphaFoldDB" id="A0A9Q0MJ01"/>
<evidence type="ECO:0000313" key="6">
    <source>
        <dbReference type="EMBL" id="KAJ6629741.1"/>
    </source>
</evidence>
<evidence type="ECO:0000256" key="2">
    <source>
        <dbReference type="ARBA" id="ARBA00022553"/>
    </source>
</evidence>
<keyword evidence="2" id="KW-0597">Phosphoprotein</keyword>